<evidence type="ECO:0000313" key="1">
    <source>
        <dbReference type="EMBL" id="TNN55576.1"/>
    </source>
</evidence>
<evidence type="ECO:0000313" key="2">
    <source>
        <dbReference type="Proteomes" id="UP000314294"/>
    </source>
</evidence>
<reference evidence="1 2" key="1">
    <citation type="submission" date="2019-03" db="EMBL/GenBank/DDBJ databases">
        <title>First draft genome of Liparis tanakae, snailfish: a comprehensive survey of snailfish specific genes.</title>
        <authorList>
            <person name="Kim W."/>
            <person name="Song I."/>
            <person name="Jeong J.-H."/>
            <person name="Kim D."/>
            <person name="Kim S."/>
            <person name="Ryu S."/>
            <person name="Song J.Y."/>
            <person name="Lee S.K."/>
        </authorList>
    </citation>
    <scope>NUCLEOTIDE SEQUENCE [LARGE SCALE GENOMIC DNA]</scope>
    <source>
        <tissue evidence="1">Muscle</tissue>
    </source>
</reference>
<dbReference type="AlphaFoldDB" id="A0A4Z2GQ49"/>
<accession>A0A4Z2GQ49</accession>
<gene>
    <name evidence="1" type="ORF">EYF80_034234</name>
</gene>
<sequence>MNSSSALSTPTARGWGAQAARLSTHSIGKTALCSLLTDSTRLLLSVVLKASLCIEHRAGEKT</sequence>
<proteinExistence type="predicted"/>
<name>A0A4Z2GQ49_9TELE</name>
<dbReference type="EMBL" id="SRLO01000452">
    <property type="protein sequence ID" value="TNN55576.1"/>
    <property type="molecule type" value="Genomic_DNA"/>
</dbReference>
<organism evidence="1 2">
    <name type="scientific">Liparis tanakae</name>
    <name type="common">Tanaka's snailfish</name>
    <dbReference type="NCBI Taxonomy" id="230148"/>
    <lineage>
        <taxon>Eukaryota</taxon>
        <taxon>Metazoa</taxon>
        <taxon>Chordata</taxon>
        <taxon>Craniata</taxon>
        <taxon>Vertebrata</taxon>
        <taxon>Euteleostomi</taxon>
        <taxon>Actinopterygii</taxon>
        <taxon>Neopterygii</taxon>
        <taxon>Teleostei</taxon>
        <taxon>Neoteleostei</taxon>
        <taxon>Acanthomorphata</taxon>
        <taxon>Eupercaria</taxon>
        <taxon>Perciformes</taxon>
        <taxon>Cottioidei</taxon>
        <taxon>Cottales</taxon>
        <taxon>Liparidae</taxon>
        <taxon>Liparis</taxon>
    </lineage>
</organism>
<dbReference type="Proteomes" id="UP000314294">
    <property type="component" value="Unassembled WGS sequence"/>
</dbReference>
<comment type="caution">
    <text evidence="1">The sequence shown here is derived from an EMBL/GenBank/DDBJ whole genome shotgun (WGS) entry which is preliminary data.</text>
</comment>
<keyword evidence="2" id="KW-1185">Reference proteome</keyword>
<protein>
    <submittedName>
        <fullName evidence="1">Uncharacterized protein</fullName>
    </submittedName>
</protein>